<feature type="region of interest" description="Disordered" evidence="26">
    <location>
        <begin position="601"/>
        <end position="627"/>
    </location>
</feature>
<sequence>KLRMYDYGDFLASMILLSLAFCLLLCVKGVLAPTSTDHGRSGNYLFDYYWGTELYPRICGIDIKVFTNCRFGLTVWALAVAVFALKSYELHGRVVDGMAVTAALQLLYLTKFFWWEAGYYRTIDIITDRAGFYICWGCLCFVPSFYTLVSLFMVRQPEPVGPAWTAALLGFGLASLAVNYWSDWQKQAARAADGQLNIWGRPARVIRAKYSLENGQERQSVLLASGFWAVSRHFHYIPELSLTLCWSAVCGTGCHIIPYMYFAFLSVLLFHRSFRDDKKCRDKYGKYWSEYCKLVPYKIKAAEIVETMYGILLEGVQHYLEHTYGAQAWAKIRELAECRHPTFETRRGYNEHLLMQLFEAASSLTGLTVDQLTFENGCFFVGYLAKYGYDKVLRVMGRHLRDFYHGIDNLHEHLRFSYPRIRPPTFIVADESPTGAERGMRILYKTRRPGFQHYARGQLYTIARVLYQLELDIGLVDSSQQGAYSLYVYELRFDNVAYSGEHSTAYRIIDPDSYVVPYRDFITLFPYYLALDRSLTRFANILGEAADGVHFGINFMLIRPFIDCCWMSQSEQPPIAYQPQFLKHRHNIFEIAAYNRTVSAGGKAQCAPPDRGQTGDKSEDTSLSRSDDSKLVRFKGQMIYMPTWDRLLYICSPRVKNTHEMALKNIYLNDLSLHDCSRDLTLAGDQQSEELFELLRQQQEQTRQMELSMRKLDRERKRADSLLFECLPKSVARKLRKGLDDPMTTIRCIAQPAQSSRLRNHTDLKVPLTLNQHS</sequence>
<keyword evidence="19" id="KW-0753">Steroid metabolism</keyword>
<keyword evidence="12" id="KW-0752">Steroid biosynthesis</keyword>
<dbReference type="EC" id="1.3.1.21" evidence="21"/>
<evidence type="ECO:0000256" key="25">
    <source>
        <dbReference type="ARBA" id="ARBA00047826"/>
    </source>
</evidence>
<feature type="transmembrane region" description="Helical" evidence="27">
    <location>
        <begin position="12"/>
        <end position="31"/>
    </location>
</feature>
<feature type="compositionally biased region" description="Basic and acidic residues" evidence="26">
    <location>
        <begin position="613"/>
        <end position="627"/>
    </location>
</feature>
<keyword evidence="11" id="KW-0521">NADP</keyword>
<evidence type="ECO:0000313" key="30">
    <source>
        <dbReference type="Proteomes" id="UP000095280"/>
    </source>
</evidence>
<dbReference type="InterPro" id="IPR001171">
    <property type="entry name" value="ERG24_DHCR-like"/>
</dbReference>
<evidence type="ECO:0000256" key="11">
    <source>
        <dbReference type="ARBA" id="ARBA00022857"/>
    </source>
</evidence>
<evidence type="ECO:0000256" key="5">
    <source>
        <dbReference type="ARBA" id="ARBA00022516"/>
    </source>
</evidence>
<keyword evidence="5" id="KW-0444">Lipid biosynthesis</keyword>
<evidence type="ECO:0000256" key="6">
    <source>
        <dbReference type="ARBA" id="ARBA00022548"/>
    </source>
</evidence>
<reference evidence="31" key="1">
    <citation type="submission" date="2016-11" db="UniProtKB">
        <authorList>
            <consortium name="WormBaseParasite"/>
        </authorList>
    </citation>
    <scope>IDENTIFICATION</scope>
</reference>
<dbReference type="GO" id="GO:0047598">
    <property type="term" value="F:7-dehydrocholesterol reductase activity"/>
    <property type="evidence" value="ECO:0007669"/>
    <property type="project" value="UniProtKB-EC"/>
</dbReference>
<keyword evidence="17 27" id="KW-0472">Membrane</keyword>
<evidence type="ECO:0000256" key="24">
    <source>
        <dbReference type="ARBA" id="ARBA00047795"/>
    </source>
</evidence>
<evidence type="ECO:0000256" key="22">
    <source>
        <dbReference type="ARBA" id="ARBA00039984"/>
    </source>
</evidence>
<evidence type="ECO:0000256" key="1">
    <source>
        <dbReference type="ARBA" id="ARBA00004477"/>
    </source>
</evidence>
<evidence type="ECO:0000256" key="21">
    <source>
        <dbReference type="ARBA" id="ARBA00038851"/>
    </source>
</evidence>
<dbReference type="PANTHER" id="PTHR21257">
    <property type="entry name" value="DELTA(14)-STEROL REDUCTASE"/>
    <property type="match status" value="1"/>
</dbReference>
<evidence type="ECO:0000256" key="18">
    <source>
        <dbReference type="ARBA" id="ARBA00023166"/>
    </source>
</evidence>
<dbReference type="Pfam" id="PF07700">
    <property type="entry name" value="HNOB"/>
    <property type="match status" value="1"/>
</dbReference>
<evidence type="ECO:0000256" key="20">
    <source>
        <dbReference type="ARBA" id="ARBA00023293"/>
    </source>
</evidence>
<dbReference type="GO" id="GO:0004383">
    <property type="term" value="F:guanylate cyclase activity"/>
    <property type="evidence" value="ECO:0007669"/>
    <property type="project" value="UniProtKB-EC"/>
</dbReference>
<keyword evidence="10" id="KW-0256">Endoplasmic reticulum</keyword>
<keyword evidence="8" id="KW-0547">Nucleotide-binding</keyword>
<feature type="transmembrane region" description="Helical" evidence="27">
    <location>
        <begin position="130"/>
        <end position="154"/>
    </location>
</feature>
<keyword evidence="30" id="KW-1185">Reference proteome</keyword>
<dbReference type="Gene3D" id="3.90.1520.10">
    <property type="entry name" value="H-NOX domain"/>
    <property type="match status" value="1"/>
</dbReference>
<evidence type="ECO:0000256" key="13">
    <source>
        <dbReference type="ARBA" id="ARBA00022989"/>
    </source>
</evidence>
<keyword evidence="20" id="KW-0141">cGMP biosynthesis</keyword>
<evidence type="ECO:0000313" key="31">
    <source>
        <dbReference type="WBParaSite" id="maker-unitig_41232-snap-gene-0.2-mRNA-1"/>
    </source>
</evidence>
<evidence type="ECO:0000256" key="7">
    <source>
        <dbReference type="ARBA" id="ARBA00022692"/>
    </source>
</evidence>
<keyword evidence="6" id="KW-0153">Cholesterol metabolism</keyword>
<dbReference type="InterPro" id="IPR042463">
    <property type="entry name" value="HNOB_dom_associated_sf"/>
</dbReference>
<dbReference type="Proteomes" id="UP000095280">
    <property type="component" value="Unplaced"/>
</dbReference>
<feature type="domain" description="Haem NO binding associated" evidence="29">
    <location>
        <begin position="517"/>
        <end position="735"/>
    </location>
</feature>
<dbReference type="Gene3D" id="1.20.120.1630">
    <property type="match status" value="1"/>
</dbReference>
<evidence type="ECO:0000259" key="28">
    <source>
        <dbReference type="Pfam" id="PF07700"/>
    </source>
</evidence>
<evidence type="ECO:0000256" key="9">
    <source>
        <dbReference type="ARBA" id="ARBA00022778"/>
    </source>
</evidence>
<keyword evidence="13 27" id="KW-1133">Transmembrane helix</keyword>
<dbReference type="Gene3D" id="3.30.450.260">
    <property type="entry name" value="Haem NO binding associated domain"/>
    <property type="match status" value="1"/>
</dbReference>
<keyword evidence="9" id="KW-0152">Cholesterol biosynthesis</keyword>
<dbReference type="AlphaFoldDB" id="A0A1I8FMV3"/>
<evidence type="ECO:0000256" key="12">
    <source>
        <dbReference type="ARBA" id="ARBA00022955"/>
    </source>
</evidence>
<evidence type="ECO:0000256" key="2">
    <source>
        <dbReference type="ARBA" id="ARBA00004770"/>
    </source>
</evidence>
<keyword evidence="14" id="KW-0560">Oxidoreductase</keyword>
<keyword evidence="7 27" id="KW-0812">Transmembrane</keyword>
<dbReference type="UniPathway" id="UPA00063"/>
<feature type="transmembrane region" description="Helical" evidence="27">
    <location>
        <begin position="160"/>
        <end position="181"/>
    </location>
</feature>
<comment type="similarity">
    <text evidence="3">Belongs to the ERG4/ERG24 family.</text>
</comment>
<comment type="pathway">
    <text evidence="2">Steroid biosynthesis; cholesterol biosynthesis.</text>
</comment>
<dbReference type="InterPro" id="IPR011644">
    <property type="entry name" value="Heme_NO-bd"/>
</dbReference>
<dbReference type="GO" id="GO:0016132">
    <property type="term" value="P:brassinosteroid biosynthetic process"/>
    <property type="evidence" value="ECO:0007669"/>
    <property type="project" value="TreeGrafter"/>
</dbReference>
<dbReference type="InterPro" id="IPR011645">
    <property type="entry name" value="HNOB_dom_associated"/>
</dbReference>
<dbReference type="Pfam" id="PF01222">
    <property type="entry name" value="ERG4_ERG24"/>
    <property type="match status" value="1"/>
</dbReference>
<comment type="subcellular location">
    <subcellularLocation>
        <location evidence="1">Endoplasmic reticulum membrane</location>
        <topology evidence="1">Multi-pass membrane protein</topology>
    </subcellularLocation>
</comment>
<evidence type="ECO:0000256" key="16">
    <source>
        <dbReference type="ARBA" id="ARBA00023098"/>
    </source>
</evidence>
<evidence type="ECO:0000256" key="14">
    <source>
        <dbReference type="ARBA" id="ARBA00023002"/>
    </source>
</evidence>
<dbReference type="Pfam" id="PF07701">
    <property type="entry name" value="HNOBA"/>
    <property type="match status" value="1"/>
</dbReference>
<evidence type="ECO:0000256" key="10">
    <source>
        <dbReference type="ARBA" id="ARBA00022824"/>
    </source>
</evidence>
<evidence type="ECO:0000256" key="23">
    <source>
        <dbReference type="ARBA" id="ARBA00042688"/>
    </source>
</evidence>
<evidence type="ECO:0000256" key="8">
    <source>
        <dbReference type="ARBA" id="ARBA00022741"/>
    </source>
</evidence>
<feature type="transmembrane region" description="Helical" evidence="27">
    <location>
        <begin position="242"/>
        <end position="270"/>
    </location>
</feature>
<dbReference type="SUPFAM" id="SSF111126">
    <property type="entry name" value="Ligand-binding domain in the NO signalling and Golgi transport"/>
    <property type="match status" value="1"/>
</dbReference>
<dbReference type="GO" id="GO:0000166">
    <property type="term" value="F:nucleotide binding"/>
    <property type="evidence" value="ECO:0007669"/>
    <property type="project" value="UniProtKB-KW"/>
</dbReference>
<keyword evidence="15" id="KW-0756">Sterol biosynthesis</keyword>
<dbReference type="InterPro" id="IPR018083">
    <property type="entry name" value="Sterol_reductase_CS"/>
</dbReference>
<evidence type="ECO:0000256" key="19">
    <source>
        <dbReference type="ARBA" id="ARBA00023221"/>
    </source>
</evidence>
<evidence type="ECO:0000256" key="26">
    <source>
        <dbReference type="SAM" id="MobiDB-lite"/>
    </source>
</evidence>
<accession>A0A1I8FMV3</accession>
<comment type="catalytic activity">
    <reaction evidence="25">
        <text>7-dehydrodesmosterol + NADPH + H(+) = desmosterol + NADP(+)</text>
        <dbReference type="Rhea" id="RHEA:46740"/>
        <dbReference type="ChEBI" id="CHEBI:15378"/>
        <dbReference type="ChEBI" id="CHEBI:17737"/>
        <dbReference type="ChEBI" id="CHEBI:27910"/>
        <dbReference type="ChEBI" id="CHEBI:57783"/>
        <dbReference type="ChEBI" id="CHEBI:58349"/>
    </reaction>
    <physiologicalReaction direction="left-to-right" evidence="25">
        <dbReference type="Rhea" id="RHEA:46741"/>
    </physiologicalReaction>
</comment>
<name>A0A1I8FMV3_9PLAT</name>
<organism evidence="30 31">
    <name type="scientific">Macrostomum lignano</name>
    <dbReference type="NCBI Taxonomy" id="282301"/>
    <lineage>
        <taxon>Eukaryota</taxon>
        <taxon>Metazoa</taxon>
        <taxon>Spiralia</taxon>
        <taxon>Lophotrochozoa</taxon>
        <taxon>Platyhelminthes</taxon>
        <taxon>Rhabditophora</taxon>
        <taxon>Macrostomorpha</taxon>
        <taxon>Macrostomida</taxon>
        <taxon>Macrostomidae</taxon>
        <taxon>Macrostomum</taxon>
    </lineage>
</organism>
<keyword evidence="18" id="KW-1207">Sterol metabolism</keyword>
<protein>
    <recommendedName>
        <fullName evidence="22">7-dehydrocholesterol reductase</fullName>
        <ecNumber evidence="21">1.3.1.21</ecNumber>
        <ecNumber evidence="4">4.6.1.2</ecNumber>
    </recommendedName>
    <alternativeName>
        <fullName evidence="23">Sterol Delta(7)-reductase</fullName>
    </alternativeName>
</protein>
<keyword evidence="16" id="KW-0443">Lipid metabolism</keyword>
<dbReference type="WBParaSite" id="maker-unitig_41232-snap-gene-0.2-mRNA-1">
    <property type="protein sequence ID" value="maker-unitig_41232-snap-gene-0.2-mRNA-1"/>
    <property type="gene ID" value="maker-unitig_41232-snap-gene-0.2"/>
</dbReference>
<dbReference type="InterPro" id="IPR024096">
    <property type="entry name" value="NO_sig/Golgi_transp_ligand-bd"/>
</dbReference>
<evidence type="ECO:0000256" key="4">
    <source>
        <dbReference type="ARBA" id="ARBA00012202"/>
    </source>
</evidence>
<dbReference type="GO" id="GO:0005789">
    <property type="term" value="C:endoplasmic reticulum membrane"/>
    <property type="evidence" value="ECO:0007669"/>
    <property type="project" value="UniProtKB-SubCell"/>
</dbReference>
<dbReference type="PANTHER" id="PTHR21257:SF38">
    <property type="entry name" value="7-DEHYDROCHOLESTEROL REDUCTASE"/>
    <property type="match status" value="1"/>
</dbReference>
<feature type="domain" description="Heme NO-binding" evidence="28">
    <location>
        <begin position="309"/>
        <end position="473"/>
    </location>
</feature>
<dbReference type="GO" id="GO:0020037">
    <property type="term" value="F:heme binding"/>
    <property type="evidence" value="ECO:0007669"/>
    <property type="project" value="InterPro"/>
</dbReference>
<evidence type="ECO:0000256" key="17">
    <source>
        <dbReference type="ARBA" id="ARBA00023136"/>
    </source>
</evidence>
<dbReference type="PROSITE" id="PS01018">
    <property type="entry name" value="STEROL_REDUCT_2"/>
    <property type="match status" value="1"/>
</dbReference>
<dbReference type="Gene3D" id="6.10.250.780">
    <property type="match status" value="1"/>
</dbReference>
<evidence type="ECO:0000256" key="27">
    <source>
        <dbReference type="SAM" id="Phobius"/>
    </source>
</evidence>
<dbReference type="GO" id="GO:0006695">
    <property type="term" value="P:cholesterol biosynthetic process"/>
    <property type="evidence" value="ECO:0007669"/>
    <property type="project" value="UniProtKB-UniPathway"/>
</dbReference>
<dbReference type="InterPro" id="IPR038158">
    <property type="entry name" value="H-NOX_domain_sf"/>
</dbReference>
<proteinExistence type="inferred from homology"/>
<evidence type="ECO:0000256" key="3">
    <source>
        <dbReference type="ARBA" id="ARBA00005402"/>
    </source>
</evidence>
<feature type="transmembrane region" description="Helical" evidence="27">
    <location>
        <begin position="65"/>
        <end position="84"/>
    </location>
</feature>
<comment type="catalytic activity">
    <reaction evidence="24">
        <text>cholesterol + NADP(+) = 7-dehydrocholesterol + NADPH + H(+)</text>
        <dbReference type="Rhea" id="RHEA:23984"/>
        <dbReference type="ChEBI" id="CHEBI:15378"/>
        <dbReference type="ChEBI" id="CHEBI:16113"/>
        <dbReference type="ChEBI" id="CHEBI:17759"/>
        <dbReference type="ChEBI" id="CHEBI:57783"/>
        <dbReference type="ChEBI" id="CHEBI:58349"/>
        <dbReference type="EC" id="1.3.1.21"/>
    </reaction>
    <physiologicalReaction direction="right-to-left" evidence="24">
        <dbReference type="Rhea" id="RHEA:23986"/>
    </physiologicalReaction>
</comment>
<dbReference type="EC" id="4.6.1.2" evidence="4"/>
<evidence type="ECO:0000256" key="15">
    <source>
        <dbReference type="ARBA" id="ARBA00023011"/>
    </source>
</evidence>
<evidence type="ECO:0000259" key="29">
    <source>
        <dbReference type="Pfam" id="PF07701"/>
    </source>
</evidence>
<dbReference type="PROSITE" id="PS01017">
    <property type="entry name" value="STEROL_REDUCT_1"/>
    <property type="match status" value="1"/>
</dbReference>